<dbReference type="HOGENOM" id="CLU_2366223_0_0_2"/>
<keyword evidence="2" id="KW-1185">Reference proteome</keyword>
<dbReference type="KEGG" id="mla:Mlab_0423"/>
<evidence type="ECO:0000313" key="2">
    <source>
        <dbReference type="Proteomes" id="UP000000365"/>
    </source>
</evidence>
<accession>A2SQJ3</accession>
<dbReference type="RefSeq" id="WP_011832800.1">
    <property type="nucleotide sequence ID" value="NC_008942.1"/>
</dbReference>
<evidence type="ECO:0000313" key="1">
    <source>
        <dbReference type="EMBL" id="ABN06599.1"/>
    </source>
</evidence>
<dbReference type="OrthoDB" id="375215at2157"/>
<organism evidence="1 2">
    <name type="scientific">Methanocorpusculum labreanum (strain ATCC 43576 / DSM 4855 / Z)</name>
    <dbReference type="NCBI Taxonomy" id="410358"/>
    <lineage>
        <taxon>Archaea</taxon>
        <taxon>Methanobacteriati</taxon>
        <taxon>Methanobacteriota</taxon>
        <taxon>Stenosarchaea group</taxon>
        <taxon>Methanomicrobia</taxon>
        <taxon>Methanomicrobiales</taxon>
        <taxon>Methanocorpusculaceae</taxon>
        <taxon>Methanocorpusculum</taxon>
    </lineage>
</organism>
<protein>
    <recommendedName>
        <fullName evidence="3">DUF5640 domain-containing protein</fullName>
    </recommendedName>
</protein>
<dbReference type="GeneID" id="4794408"/>
<dbReference type="AlphaFoldDB" id="A2SQJ3"/>
<dbReference type="EMBL" id="CP000559">
    <property type="protein sequence ID" value="ABN06599.1"/>
    <property type="molecule type" value="Genomic_DNA"/>
</dbReference>
<dbReference type="Proteomes" id="UP000000365">
    <property type="component" value="Chromosome"/>
</dbReference>
<gene>
    <name evidence="1" type="ordered locus">Mlab_0423</name>
</gene>
<sequence>MTSKTDEIVGTWHADQEYYDHGTYFNLKYVFALDGTVTEFWYDVNDGTLQKQFDLIWEKDSDGEYTLNDGKDFRKYTISNDNLCDVDFSLYYHRG</sequence>
<name>A2SQJ3_METLZ</name>
<evidence type="ECO:0008006" key="3">
    <source>
        <dbReference type="Google" id="ProtNLM"/>
    </source>
</evidence>
<proteinExistence type="predicted"/>
<reference evidence="1 2" key="1">
    <citation type="journal article" date="2009" name="Stand. Genomic Sci.">
        <title>Complete genome sequence of Methanocorpusculum labreanum type strain Z.</title>
        <authorList>
            <person name="Anderson I.J."/>
            <person name="Sieprawska-Lupa M."/>
            <person name="Goltsman E."/>
            <person name="Lapidus A."/>
            <person name="Copeland A."/>
            <person name="Glavina Del Rio T."/>
            <person name="Tice H."/>
            <person name="Dalin E."/>
            <person name="Barry K."/>
            <person name="Pitluck S."/>
            <person name="Hauser L."/>
            <person name="Land M."/>
            <person name="Lucas S."/>
            <person name="Richardson P."/>
            <person name="Whitman W.B."/>
            <person name="Kyrpides N.C."/>
        </authorList>
    </citation>
    <scope>NUCLEOTIDE SEQUENCE [LARGE SCALE GENOMIC DNA]</scope>
    <source>
        <strain evidence="2">ATCC 43576 / DSM 4855 / Z</strain>
    </source>
</reference>